<gene>
    <name evidence="1" type="ORF">NWE54_08530</name>
</gene>
<organism evidence="1">
    <name type="scientific">Bosea sp. NBC_00436</name>
    <dbReference type="NCBI Taxonomy" id="2969620"/>
    <lineage>
        <taxon>Bacteria</taxon>
        <taxon>Pseudomonadati</taxon>
        <taxon>Pseudomonadota</taxon>
        <taxon>Alphaproteobacteria</taxon>
        <taxon>Hyphomicrobiales</taxon>
        <taxon>Boseaceae</taxon>
        <taxon>Bosea</taxon>
    </lineage>
</organism>
<accession>A0A9E7ZX22</accession>
<reference evidence="1" key="1">
    <citation type="submission" date="2022-08" db="EMBL/GenBank/DDBJ databases">
        <title>Complete Genome Sequences of 2 Bosea sp. soil isolates.</title>
        <authorList>
            <person name="Alvarez Arevalo M."/>
            <person name="Sterndorff E.B."/>
            <person name="Faurdal D."/>
            <person name="Joergensen T.S."/>
            <person name="Weber T."/>
        </authorList>
    </citation>
    <scope>NUCLEOTIDE SEQUENCE</scope>
    <source>
        <strain evidence="1">NBC_00436</strain>
    </source>
</reference>
<evidence type="ECO:0000313" key="1">
    <source>
        <dbReference type="EMBL" id="UZF88817.1"/>
    </source>
</evidence>
<sequence>MTQANPHDWRREPAIYGETGVYFAAEHLLDLVVTPAATGGVVADVVDADTVIWRGRYPTIRGAKTASIRAARRFLERRPHEPFPQQ</sequence>
<dbReference type="AlphaFoldDB" id="A0A9E7ZX22"/>
<proteinExistence type="predicted"/>
<dbReference type="EMBL" id="CP102774">
    <property type="protein sequence ID" value="UZF88817.1"/>
    <property type="molecule type" value="Genomic_DNA"/>
</dbReference>
<name>A0A9E7ZX22_9HYPH</name>
<protein>
    <submittedName>
        <fullName evidence="1">Uncharacterized protein</fullName>
    </submittedName>
</protein>